<protein>
    <submittedName>
        <fullName evidence="2">Uncharacterized protein</fullName>
    </submittedName>
</protein>
<feature type="transmembrane region" description="Helical" evidence="1">
    <location>
        <begin position="33"/>
        <end position="56"/>
    </location>
</feature>
<dbReference type="Proteomes" id="UP000286268">
    <property type="component" value="Chromosome"/>
</dbReference>
<feature type="transmembrane region" description="Helical" evidence="1">
    <location>
        <begin position="135"/>
        <end position="158"/>
    </location>
</feature>
<name>A0A3R5X449_9CLOT</name>
<feature type="transmembrane region" description="Helical" evidence="1">
    <location>
        <begin position="6"/>
        <end position="26"/>
    </location>
</feature>
<organism evidence="2 3">
    <name type="scientific">Clostridium manihotivorum</name>
    <dbReference type="NCBI Taxonomy" id="2320868"/>
    <lineage>
        <taxon>Bacteria</taxon>
        <taxon>Bacillati</taxon>
        <taxon>Bacillota</taxon>
        <taxon>Clostridia</taxon>
        <taxon>Eubacteriales</taxon>
        <taxon>Clostridiaceae</taxon>
        <taxon>Clostridium</taxon>
    </lineage>
</organism>
<evidence type="ECO:0000313" key="2">
    <source>
        <dbReference type="EMBL" id="QAA34104.1"/>
    </source>
</evidence>
<feature type="transmembrane region" description="Helical" evidence="1">
    <location>
        <begin position="97"/>
        <end position="115"/>
    </location>
</feature>
<dbReference type="RefSeq" id="WP_128214826.1">
    <property type="nucleotide sequence ID" value="NZ_CP025746.1"/>
</dbReference>
<dbReference type="OrthoDB" id="1708005at2"/>
<dbReference type="KEGG" id="cmah:C1I91_22110"/>
<dbReference type="EMBL" id="CP025746">
    <property type="protein sequence ID" value="QAA34104.1"/>
    <property type="molecule type" value="Genomic_DNA"/>
</dbReference>
<gene>
    <name evidence="2" type="ORF">C1I91_22110</name>
</gene>
<keyword evidence="1" id="KW-0472">Membrane</keyword>
<evidence type="ECO:0000256" key="1">
    <source>
        <dbReference type="SAM" id="Phobius"/>
    </source>
</evidence>
<accession>A0A3R5X449</accession>
<sequence>MKASHMAKGGILTALSVIFLYLSGILPTNRLAFIALASILIPIAIMATSISTSVLIYVSTSILALLLVNKLTAFLYIIFFGSYGFIKYYIERINSILIEYVIKIIFFNLCFFVIYKLYSAFLITDAMKRVPTWGIILAAQVGFLVFDYALTIVITAYLRKFHNKNL</sequence>
<proteinExistence type="predicted"/>
<keyword evidence="1" id="KW-1133">Transmembrane helix</keyword>
<evidence type="ECO:0000313" key="3">
    <source>
        <dbReference type="Proteomes" id="UP000286268"/>
    </source>
</evidence>
<dbReference type="AlphaFoldDB" id="A0A3R5X449"/>
<keyword evidence="1" id="KW-0812">Transmembrane</keyword>
<keyword evidence="3" id="KW-1185">Reference proteome</keyword>
<reference evidence="2 3" key="1">
    <citation type="submission" date="2018-01" db="EMBL/GenBank/DDBJ databases">
        <title>Genome Sequencing and Assembly of Anaerobacter polyendosporus strain CT4.</title>
        <authorList>
            <person name="Tachaapaikoon C."/>
            <person name="Sutheeworapong S."/>
            <person name="Jenjaroenpun P."/>
            <person name="Wongsurawat T."/>
            <person name="Nookeaw I."/>
            <person name="Cheawchanlertfa P."/>
            <person name="Kosugi A."/>
            <person name="Cheevadhanarak S."/>
            <person name="Ratanakhanokchai K."/>
        </authorList>
    </citation>
    <scope>NUCLEOTIDE SEQUENCE [LARGE SCALE GENOMIC DNA]</scope>
    <source>
        <strain evidence="2 3">CT4</strain>
    </source>
</reference>
<feature type="transmembrane region" description="Helical" evidence="1">
    <location>
        <begin position="62"/>
        <end position="85"/>
    </location>
</feature>